<keyword evidence="1" id="KW-0472">Membrane</keyword>
<keyword evidence="1" id="KW-1133">Transmembrane helix</keyword>
<evidence type="ECO:0000259" key="2">
    <source>
        <dbReference type="Pfam" id="PF01425"/>
    </source>
</evidence>
<dbReference type="PANTHER" id="PTHR43372:SF1">
    <property type="entry name" value="LD38433P"/>
    <property type="match status" value="1"/>
</dbReference>
<dbReference type="PANTHER" id="PTHR43372">
    <property type="entry name" value="FATTY-ACID AMIDE HYDROLASE"/>
    <property type="match status" value="1"/>
</dbReference>
<dbReference type="Pfam" id="PF01425">
    <property type="entry name" value="Amidase"/>
    <property type="match status" value="1"/>
</dbReference>
<dbReference type="SUPFAM" id="SSF75304">
    <property type="entry name" value="Amidase signature (AS) enzymes"/>
    <property type="match status" value="1"/>
</dbReference>
<keyword evidence="1" id="KW-0812">Transmembrane</keyword>
<gene>
    <name evidence="3" type="primary">HaOG210932</name>
    <name evidence="3" type="ORF">B5X24_HaOG210932</name>
</gene>
<dbReference type="OrthoDB" id="6428749at2759"/>
<sequence>MNKTWRAVILYVRLIFDLAVDGIFSLFWHRRNKTIPPLDLKKHAVLTESATALAKKIRQKELKSEDLVRAVVERIKEVNPIINAIAVGRYDAAIAEAKEVDALIANGLPDAEFDKKPLLGVPFTTKESQAVEGMPFTLGLLSRRHVLATEDSEAIKRLKDAGGIVVACTNLPELLVWQETRNPLYGQTNNPHHTGRTTGGSSGAEAALTASCATVVSLCSDVGGSTRMPAFYCGMFGHHPTPGTTDCRGVLFRNGEEKDSMLALGFISKHVEDLGPLTKIIAGDKAPLLKLDREINFKDIKFYYMEKSKDLSVSTIRADLRGAMKRVITRISQQTMSTETAPQPYYHKAFNHMYSIWKHWMTKEPEDLATLCTNNKGSANGIVELLKKMVGLSRHCLFTVVRLLEHQYLPKVDAEWAEKITKELKEDLFSKLGDNGVLLMPSGPQPAPYHYSCFLRPYNFSYWAIVNTLKCPATQVPLGVNAQGLPLGIQVVAAPYNDALCLKVAEYLSKEFGGAVVACKYK</sequence>
<dbReference type="Gene3D" id="3.90.1300.10">
    <property type="entry name" value="Amidase signature (AS) domain"/>
    <property type="match status" value="1"/>
</dbReference>
<evidence type="ECO:0000313" key="4">
    <source>
        <dbReference type="Proteomes" id="UP000249218"/>
    </source>
</evidence>
<protein>
    <recommendedName>
        <fullName evidence="2">Amidase domain-containing protein</fullName>
    </recommendedName>
</protein>
<dbReference type="InterPro" id="IPR036928">
    <property type="entry name" value="AS_sf"/>
</dbReference>
<feature type="domain" description="Amidase" evidence="2">
    <location>
        <begin position="66"/>
        <end position="502"/>
    </location>
</feature>
<accession>A0A2W1BI98</accession>
<evidence type="ECO:0000256" key="1">
    <source>
        <dbReference type="SAM" id="Phobius"/>
    </source>
</evidence>
<dbReference type="EMBL" id="KZ150177">
    <property type="protein sequence ID" value="PZC72556.1"/>
    <property type="molecule type" value="Genomic_DNA"/>
</dbReference>
<reference evidence="3 4" key="1">
    <citation type="journal article" date="2017" name="BMC Biol.">
        <title>Genomic innovations, transcriptional plasticity and gene loss underlying the evolution and divergence of two highly polyphagous and invasive Helicoverpa pest species.</title>
        <authorList>
            <person name="Pearce S.L."/>
            <person name="Clarke D.F."/>
            <person name="East P.D."/>
            <person name="Elfekih S."/>
            <person name="Gordon K.H."/>
            <person name="Jermiin L.S."/>
            <person name="McGaughran A."/>
            <person name="Oakeshott J.G."/>
            <person name="Papanikolaou A."/>
            <person name="Perera O.P."/>
            <person name="Rane R.V."/>
            <person name="Richards S."/>
            <person name="Tay W.T."/>
            <person name="Walsh T.K."/>
            <person name="Anderson A."/>
            <person name="Anderson C.J."/>
            <person name="Asgari S."/>
            <person name="Board P.G."/>
            <person name="Bretschneider A."/>
            <person name="Campbell P.M."/>
            <person name="Chertemps T."/>
            <person name="Christeller J.T."/>
            <person name="Coppin C.W."/>
            <person name="Downes S.J."/>
            <person name="Duan G."/>
            <person name="Farnsworth C.A."/>
            <person name="Good R.T."/>
            <person name="Han L.B."/>
            <person name="Han Y.C."/>
            <person name="Hatje K."/>
            <person name="Horne I."/>
            <person name="Huang Y.P."/>
            <person name="Hughes D.S."/>
            <person name="Jacquin-Joly E."/>
            <person name="James W."/>
            <person name="Jhangiani S."/>
            <person name="Kollmar M."/>
            <person name="Kuwar S.S."/>
            <person name="Li S."/>
            <person name="Liu N.Y."/>
            <person name="Maibeche M.T."/>
            <person name="Miller J.R."/>
            <person name="Montagne N."/>
            <person name="Perry T."/>
            <person name="Qu J."/>
            <person name="Song S.V."/>
            <person name="Sutton G.G."/>
            <person name="Vogel H."/>
            <person name="Walenz B.P."/>
            <person name="Xu W."/>
            <person name="Zhang H.J."/>
            <person name="Zou Z."/>
            <person name="Batterham P."/>
            <person name="Edwards O.R."/>
            <person name="Feyereisen R."/>
            <person name="Gibbs R.A."/>
            <person name="Heckel D.G."/>
            <person name="McGrath A."/>
            <person name="Robin C."/>
            <person name="Scherer S.E."/>
            <person name="Worley K.C."/>
            <person name="Wu Y.D."/>
        </authorList>
    </citation>
    <scope>NUCLEOTIDE SEQUENCE [LARGE SCALE GENOMIC DNA]</scope>
    <source>
        <strain evidence="3">Harm_GR_Male_#8</strain>
        <tissue evidence="3">Whole organism</tissue>
    </source>
</reference>
<dbReference type="InterPro" id="IPR023631">
    <property type="entry name" value="Amidase_dom"/>
</dbReference>
<proteinExistence type="predicted"/>
<name>A0A2W1BI98_HELAM</name>
<organism evidence="3 4">
    <name type="scientific">Helicoverpa armigera</name>
    <name type="common">Cotton bollworm</name>
    <name type="synonym">Heliothis armigera</name>
    <dbReference type="NCBI Taxonomy" id="29058"/>
    <lineage>
        <taxon>Eukaryota</taxon>
        <taxon>Metazoa</taxon>
        <taxon>Ecdysozoa</taxon>
        <taxon>Arthropoda</taxon>
        <taxon>Hexapoda</taxon>
        <taxon>Insecta</taxon>
        <taxon>Pterygota</taxon>
        <taxon>Neoptera</taxon>
        <taxon>Endopterygota</taxon>
        <taxon>Lepidoptera</taxon>
        <taxon>Glossata</taxon>
        <taxon>Ditrysia</taxon>
        <taxon>Noctuoidea</taxon>
        <taxon>Noctuidae</taxon>
        <taxon>Heliothinae</taxon>
        <taxon>Helicoverpa</taxon>
    </lineage>
</organism>
<dbReference type="GO" id="GO:0012505">
    <property type="term" value="C:endomembrane system"/>
    <property type="evidence" value="ECO:0007669"/>
    <property type="project" value="TreeGrafter"/>
</dbReference>
<dbReference type="InterPro" id="IPR052739">
    <property type="entry name" value="FAAH2"/>
</dbReference>
<feature type="transmembrane region" description="Helical" evidence="1">
    <location>
        <begin position="7"/>
        <end position="28"/>
    </location>
</feature>
<keyword evidence="4" id="KW-1185">Reference proteome</keyword>
<dbReference type="AlphaFoldDB" id="A0A2W1BI98"/>
<dbReference type="Proteomes" id="UP000249218">
    <property type="component" value="Unassembled WGS sequence"/>
</dbReference>
<evidence type="ECO:0000313" key="3">
    <source>
        <dbReference type="EMBL" id="PZC72556.1"/>
    </source>
</evidence>